<dbReference type="GO" id="GO:0003690">
    <property type="term" value="F:double-stranded DNA binding"/>
    <property type="evidence" value="ECO:0007669"/>
    <property type="project" value="UniProtKB-ARBA"/>
</dbReference>
<feature type="domain" description="C2H2-type" evidence="17">
    <location>
        <begin position="378"/>
        <end position="405"/>
    </location>
</feature>
<evidence type="ECO:0000259" key="17">
    <source>
        <dbReference type="PROSITE" id="PS50157"/>
    </source>
</evidence>
<feature type="region of interest" description="Disordered" evidence="16">
    <location>
        <begin position="229"/>
        <end position="256"/>
    </location>
</feature>
<keyword evidence="8" id="KW-0805">Transcription regulation</keyword>
<keyword evidence="7" id="KW-0862">Zinc</keyword>
<evidence type="ECO:0000256" key="2">
    <source>
        <dbReference type="ARBA" id="ARBA00006991"/>
    </source>
</evidence>
<feature type="domain" description="C2H2-type" evidence="17">
    <location>
        <begin position="427"/>
        <end position="449"/>
    </location>
</feature>
<dbReference type="SUPFAM" id="SSF57667">
    <property type="entry name" value="beta-beta-alpha zinc fingers"/>
    <property type="match status" value="8"/>
</dbReference>
<evidence type="ECO:0000313" key="18">
    <source>
        <dbReference type="EMBL" id="ELW71191.1"/>
    </source>
</evidence>
<dbReference type="EMBL" id="KB320472">
    <property type="protein sequence ID" value="ELW71191.1"/>
    <property type="molecule type" value="Genomic_DNA"/>
</dbReference>
<proteinExistence type="inferred from homology"/>
<dbReference type="Proteomes" id="UP000011518">
    <property type="component" value="Unassembled WGS sequence"/>
</dbReference>
<feature type="domain" description="C2H2-type" evidence="17">
    <location>
        <begin position="594"/>
        <end position="617"/>
    </location>
</feature>
<keyword evidence="6 15" id="KW-0863">Zinc-finger</keyword>
<evidence type="ECO:0000256" key="4">
    <source>
        <dbReference type="ARBA" id="ARBA00022723"/>
    </source>
</evidence>
<dbReference type="Pfam" id="PF00096">
    <property type="entry name" value="zf-C2H2"/>
    <property type="match status" value="3"/>
</dbReference>
<dbReference type="FunFam" id="3.30.160.60:FF:001370">
    <property type="entry name" value="Zinc finger protein"/>
    <property type="match status" value="1"/>
</dbReference>
<keyword evidence="10" id="KW-0010">Activator</keyword>
<evidence type="ECO:0000256" key="10">
    <source>
        <dbReference type="ARBA" id="ARBA00023159"/>
    </source>
</evidence>
<dbReference type="FunFam" id="3.30.160.60:FF:000420">
    <property type="entry name" value="Putative transcriptional repressor ctcf"/>
    <property type="match status" value="1"/>
</dbReference>
<gene>
    <name evidence="18" type="ORF">TREES_T100015647</name>
</gene>
<evidence type="ECO:0000256" key="7">
    <source>
        <dbReference type="ARBA" id="ARBA00022833"/>
    </source>
</evidence>
<evidence type="ECO:0000256" key="6">
    <source>
        <dbReference type="ARBA" id="ARBA00022771"/>
    </source>
</evidence>
<feature type="domain" description="C2H2-type" evidence="17">
    <location>
        <begin position="508"/>
        <end position="536"/>
    </location>
</feature>
<evidence type="ECO:0000256" key="11">
    <source>
        <dbReference type="ARBA" id="ARBA00023163"/>
    </source>
</evidence>
<feature type="domain" description="C2H2-type" evidence="17">
    <location>
        <begin position="538"/>
        <end position="565"/>
    </location>
</feature>
<feature type="domain" description="C2H2-type" evidence="17">
    <location>
        <begin position="293"/>
        <end position="320"/>
    </location>
</feature>
<keyword evidence="9" id="KW-0238">DNA-binding</keyword>
<dbReference type="Pfam" id="PF23611">
    <property type="entry name" value="zf-C2H2_16"/>
    <property type="match status" value="2"/>
</dbReference>
<feature type="domain" description="C2H2-type" evidence="17">
    <location>
        <begin position="350"/>
        <end position="377"/>
    </location>
</feature>
<evidence type="ECO:0000256" key="9">
    <source>
        <dbReference type="ARBA" id="ARBA00023125"/>
    </source>
</evidence>
<dbReference type="STRING" id="246437.L9L896"/>
<dbReference type="PROSITE" id="PS00028">
    <property type="entry name" value="ZINC_FINGER_C2H2_1"/>
    <property type="match status" value="9"/>
</dbReference>
<dbReference type="FunFam" id="3.30.160.60:FF:000283">
    <property type="entry name" value="Putative transcriptional repressor ctcf"/>
    <property type="match status" value="1"/>
</dbReference>
<feature type="domain" description="C2H2-type" evidence="17">
    <location>
        <begin position="626"/>
        <end position="654"/>
    </location>
</feature>
<feature type="domain" description="C2H2-type" evidence="17">
    <location>
        <begin position="265"/>
        <end position="292"/>
    </location>
</feature>
<dbReference type="InterPro" id="IPR013087">
    <property type="entry name" value="Znf_C2H2_type"/>
</dbReference>
<feature type="region of interest" description="Disordered" evidence="16">
    <location>
        <begin position="751"/>
        <end position="771"/>
    </location>
</feature>
<evidence type="ECO:0000313" key="19">
    <source>
        <dbReference type="Proteomes" id="UP000011518"/>
    </source>
</evidence>
<keyword evidence="12" id="KW-0539">Nucleus</keyword>
<dbReference type="Gene3D" id="3.30.160.60">
    <property type="entry name" value="Classic Zinc Finger"/>
    <property type="match status" value="11"/>
</dbReference>
<dbReference type="GO" id="GO:0008270">
    <property type="term" value="F:zinc ion binding"/>
    <property type="evidence" value="ECO:0007669"/>
    <property type="project" value="UniProtKB-KW"/>
</dbReference>
<feature type="domain" description="C2H2-type" evidence="17">
    <location>
        <begin position="566"/>
        <end position="593"/>
    </location>
</feature>
<reference evidence="19" key="1">
    <citation type="submission" date="2012-07" db="EMBL/GenBank/DDBJ databases">
        <title>Genome of the Chinese tree shrew, a rising model animal genetically related to primates.</title>
        <authorList>
            <person name="Zhang G."/>
            <person name="Fan Y."/>
            <person name="Yao Y."/>
            <person name="Huang Z."/>
        </authorList>
    </citation>
    <scope>NUCLEOTIDE SEQUENCE [LARGE SCALE GENOMIC DNA]</scope>
</reference>
<evidence type="ECO:0000256" key="5">
    <source>
        <dbReference type="ARBA" id="ARBA00022737"/>
    </source>
</evidence>
<evidence type="ECO:0000256" key="13">
    <source>
        <dbReference type="ARBA" id="ARBA00061457"/>
    </source>
</evidence>
<comment type="similarity">
    <text evidence="2">Belongs to the krueppel C2H2-type zinc-finger protein family.</text>
</comment>
<name>L9L896_TUPCH</name>
<evidence type="ECO:0000256" key="14">
    <source>
        <dbReference type="ARBA" id="ARBA00079129"/>
    </source>
</evidence>
<keyword evidence="11" id="KW-0804">Transcription</keyword>
<feature type="domain" description="C2H2-type" evidence="17">
    <location>
        <begin position="450"/>
        <end position="477"/>
    </location>
</feature>
<feature type="domain" description="C2H2-type" evidence="17">
    <location>
        <begin position="321"/>
        <end position="349"/>
    </location>
</feature>
<accession>L9L896</accession>
<evidence type="ECO:0000256" key="16">
    <source>
        <dbReference type="SAM" id="MobiDB-lite"/>
    </source>
</evidence>
<dbReference type="FunFam" id="3.30.160.60:FF:000222">
    <property type="entry name" value="Putative transcriptional repressor ctcf"/>
    <property type="match status" value="1"/>
</dbReference>
<dbReference type="GO" id="GO:0010557">
    <property type="term" value="P:positive regulation of macromolecule biosynthetic process"/>
    <property type="evidence" value="ECO:0007669"/>
    <property type="project" value="UniProtKB-ARBA"/>
</dbReference>
<dbReference type="InterPro" id="IPR036236">
    <property type="entry name" value="Znf_C2H2_sf"/>
</dbReference>
<dbReference type="GO" id="GO:0005634">
    <property type="term" value="C:nucleus"/>
    <property type="evidence" value="ECO:0007669"/>
    <property type="project" value="UniProtKB-SubCell"/>
</dbReference>
<dbReference type="FunFam" id="3.30.160.60:FF:000373">
    <property type="entry name" value="Putative transcriptional repressor ctcf"/>
    <property type="match status" value="1"/>
</dbReference>
<dbReference type="AlphaFoldDB" id="L9L896"/>
<evidence type="ECO:0000256" key="1">
    <source>
        <dbReference type="ARBA" id="ARBA00004123"/>
    </source>
</evidence>
<keyword evidence="5" id="KW-0677">Repeat</keyword>
<evidence type="ECO:0000256" key="8">
    <source>
        <dbReference type="ARBA" id="ARBA00023015"/>
    </source>
</evidence>
<comment type="similarity">
    <text evidence="13">Belongs to the CTCF zinc-finger protein family.</text>
</comment>
<feature type="region of interest" description="Disordered" evidence="16">
    <location>
        <begin position="646"/>
        <end position="678"/>
    </location>
</feature>
<evidence type="ECO:0000256" key="15">
    <source>
        <dbReference type="PROSITE-ProRule" id="PRU00042"/>
    </source>
</evidence>
<evidence type="ECO:0000256" key="3">
    <source>
        <dbReference type="ARBA" id="ARBA00022491"/>
    </source>
</evidence>
<keyword evidence="4" id="KW-0479">Metal-binding</keyword>
<organism evidence="18 19">
    <name type="scientific">Tupaia chinensis</name>
    <name type="common">Chinese tree shrew</name>
    <name type="synonym">Tupaia belangeri chinensis</name>
    <dbReference type="NCBI Taxonomy" id="246437"/>
    <lineage>
        <taxon>Eukaryota</taxon>
        <taxon>Metazoa</taxon>
        <taxon>Chordata</taxon>
        <taxon>Craniata</taxon>
        <taxon>Vertebrata</taxon>
        <taxon>Euteleostomi</taxon>
        <taxon>Mammalia</taxon>
        <taxon>Eutheria</taxon>
        <taxon>Euarchontoglires</taxon>
        <taxon>Scandentia</taxon>
        <taxon>Tupaiidae</taxon>
        <taxon>Tupaia</taxon>
    </lineage>
</organism>
<evidence type="ECO:0000256" key="12">
    <source>
        <dbReference type="ARBA" id="ARBA00023242"/>
    </source>
</evidence>
<dbReference type="InParanoid" id="L9L896"/>
<reference evidence="19" key="2">
    <citation type="journal article" date="2013" name="Nat. Commun.">
        <title>Genome of the Chinese tree shrew.</title>
        <authorList>
            <person name="Fan Y."/>
            <person name="Huang Z.Y."/>
            <person name="Cao C.C."/>
            <person name="Chen C.S."/>
            <person name="Chen Y.X."/>
            <person name="Fan D.D."/>
            <person name="He J."/>
            <person name="Hou H.L."/>
            <person name="Hu L."/>
            <person name="Hu X.T."/>
            <person name="Jiang X.T."/>
            <person name="Lai R."/>
            <person name="Lang Y.S."/>
            <person name="Liang B."/>
            <person name="Liao S.G."/>
            <person name="Mu D."/>
            <person name="Ma Y.Y."/>
            <person name="Niu Y.Y."/>
            <person name="Sun X.Q."/>
            <person name="Xia J.Q."/>
            <person name="Xiao J."/>
            <person name="Xiong Z.Q."/>
            <person name="Xu L."/>
            <person name="Yang L."/>
            <person name="Zhang Y."/>
            <person name="Zhao W."/>
            <person name="Zhao X.D."/>
            <person name="Zheng Y.T."/>
            <person name="Zhou J.M."/>
            <person name="Zhu Y.B."/>
            <person name="Zhang G.J."/>
            <person name="Wang J."/>
            <person name="Yao Y.G."/>
        </authorList>
    </citation>
    <scope>NUCLEOTIDE SEQUENCE [LARGE SCALE GENOMIC DNA]</scope>
</reference>
<dbReference type="FunFam" id="3.30.160.60:FF:000049">
    <property type="entry name" value="transcriptional repressor CTCF isoform X1"/>
    <property type="match status" value="3"/>
</dbReference>
<dbReference type="FunCoup" id="L9L896">
    <property type="interactions" value="1363"/>
</dbReference>
<dbReference type="PROSITE" id="PS50157">
    <property type="entry name" value="ZINC_FINGER_C2H2_2"/>
    <property type="match status" value="13"/>
</dbReference>
<dbReference type="GO" id="GO:0006355">
    <property type="term" value="P:regulation of DNA-templated transcription"/>
    <property type="evidence" value="ECO:0007669"/>
    <property type="project" value="UniProtKB-ARBA"/>
</dbReference>
<dbReference type="InterPro" id="IPR050636">
    <property type="entry name" value="C2H2-ZF_domain-containing"/>
</dbReference>
<sequence>MAATEISVPSEQFTKIKDVELMVEEGLEDKEEEHGVCGVKPCQRPGQPEGECTRGALQGQILEGELELVPVTAADSEKHLTLQTVHLTSEDALPELCWPGAEHQEQVQTAVPQAPSDGLLSLLWLEEGAQPRLQQCVAISIQEELSSLQELEVMQFHVLEESMAVASEDSKVAVSLAETTALIKLEKEEVADQLLAEGGFTEGTEEQFFLVEARPGEEGRDGIVVTISDLNGKEPGGEPASGQASAEKANPTKSQRKTKGAKRIFCCDVCSFTSSRVSSFNRHMQTHTGEKPHLCHLCLKAFRTTTLLRNHINTHTGTRPFKCGDCDMAFVTSGELVRHRRYKHTHEKPFKCSMCKYASVEASKLRRHVRSHTGERPFQCGLCSYACKDTYKLKRHMRTHSEFKLGFTRASAHAFSQHRVDRLGTACGLHVGEASKLRRHVRSHTGERPFQCGLCSYACKDTYKLKRHMRTHSGEKPYECHVCHARFTQSGTMKVHILQKHSENVPKYQCPHCATVIARKSDLRVHLRNLHAPRTSGMKCRYCPAVFHERYTLIQHQKTHKNEKRFKCEHCGYACNQARHMAVHVRTHTGEKPFTCLSCSKHFRQKQLLSVHFKKSHDSSFIPAVHKCPTCGKGFSRWSNMHRHAEKCDTGREKPAAAGTGRQRRRTRAALKEEGTSSLTDALTSRWTQSLLAPPHISCRHGVPVALTGSDEKRVRVVTAAEDYCHSRSLVIGTEEAASEEAFWKKGGQFPAATVPAGSEEGTARSEDLEDLEEDMTCEMILDLMDK</sequence>
<feature type="domain" description="C2H2-type" evidence="17">
    <location>
        <begin position="478"/>
        <end position="506"/>
    </location>
</feature>
<keyword evidence="3" id="KW-0678">Repressor</keyword>
<dbReference type="SMART" id="SM00355">
    <property type="entry name" value="ZnF_C2H2"/>
    <property type="match status" value="12"/>
</dbReference>
<comment type="subcellular location">
    <subcellularLocation>
        <location evidence="1">Nucleus</location>
    </subcellularLocation>
</comment>
<dbReference type="PANTHER" id="PTHR47772">
    <property type="entry name" value="ZINC FINGER PROTEIN 200"/>
    <property type="match status" value="1"/>
</dbReference>
<keyword evidence="19" id="KW-1185">Reference proteome</keyword>
<protein>
    <recommendedName>
        <fullName evidence="14">CCCTC-binding factor</fullName>
    </recommendedName>
</protein>
<dbReference type="InterPro" id="IPR056438">
    <property type="entry name" value="Znf-C2H2_CTCF"/>
</dbReference>
<feature type="compositionally biased region" description="Basic and acidic residues" evidence="16">
    <location>
        <begin position="646"/>
        <end position="655"/>
    </location>
</feature>
<dbReference type="PANTHER" id="PTHR47772:SF13">
    <property type="entry name" value="GASTRULA ZINC FINGER PROTEIN XLCGF49.1-LIKE-RELATED"/>
    <property type="match status" value="1"/>
</dbReference>